<dbReference type="InterPro" id="IPR046469">
    <property type="entry name" value="SAM_HAT_N"/>
</dbReference>
<dbReference type="SUPFAM" id="SSF101852">
    <property type="entry name" value="Bacterial fluorinating enzyme, C-terminal domain"/>
    <property type="match status" value="1"/>
</dbReference>
<name>A0ABP8D537_9ACTN</name>
<evidence type="ECO:0000259" key="3">
    <source>
        <dbReference type="Pfam" id="PF01887"/>
    </source>
</evidence>
<evidence type="ECO:0000256" key="2">
    <source>
        <dbReference type="ARBA" id="ARBA00024035"/>
    </source>
</evidence>
<dbReference type="InterPro" id="IPR023228">
    <property type="entry name" value="SAM_OH_AdoTrfase_N_sf"/>
</dbReference>
<proteinExistence type="inferred from homology"/>
<dbReference type="Gene3D" id="2.40.30.90">
    <property type="entry name" value="Bacterial fluorinating enzyme like"/>
    <property type="match status" value="1"/>
</dbReference>
<accession>A0ABP8D537</accession>
<dbReference type="InterPro" id="IPR023227">
    <property type="entry name" value="SAM_OH_AdoTrfase_C_sf"/>
</dbReference>
<sequence>MNTQSRMASDTILMTPSTISFTTDYGLSDGFVAACHGTIARLAPQARIIDVTHLIPPGDIRRAAAVLAQTAPALPPAVHLAVVDPGVGTSRRPIAIATHGTASHPGGSLLVGPDNGLLIPAAESLGGIATAVHLTNREWFAAEVSATFHGRDVFAPVAARLSAGASLLAAGEVIDDLVRLPHPFVEQTPRRLIAEVLTVDRFGNVQLAATPDLLPSTALALTVETVEAARTNTFGDAPAGALILLTDSAGQLAVAVNGGSAAALLSLTPGDRVTIAY</sequence>
<feature type="domain" description="S-adenosyl-l-methionine hydroxide adenosyltransferase N-terminal" evidence="3">
    <location>
        <begin position="19"/>
        <end position="168"/>
    </location>
</feature>
<dbReference type="PIRSF" id="PIRSF006779">
    <property type="entry name" value="UCP006779"/>
    <property type="match status" value="1"/>
</dbReference>
<dbReference type="InterPro" id="IPR046470">
    <property type="entry name" value="SAM_HAT_C"/>
</dbReference>
<dbReference type="Proteomes" id="UP001500620">
    <property type="component" value="Unassembled WGS sequence"/>
</dbReference>
<dbReference type="InterPro" id="IPR002747">
    <property type="entry name" value="SAM_OH_AdoTrfase"/>
</dbReference>
<evidence type="ECO:0000256" key="1">
    <source>
        <dbReference type="ARBA" id="ARBA00022691"/>
    </source>
</evidence>
<dbReference type="EMBL" id="BAABAT010000005">
    <property type="protein sequence ID" value="GAA4247721.1"/>
    <property type="molecule type" value="Genomic_DNA"/>
</dbReference>
<dbReference type="Pfam" id="PF20257">
    <property type="entry name" value="SAM_HAT_C"/>
    <property type="match status" value="1"/>
</dbReference>
<evidence type="ECO:0000259" key="4">
    <source>
        <dbReference type="Pfam" id="PF20257"/>
    </source>
</evidence>
<evidence type="ECO:0000313" key="5">
    <source>
        <dbReference type="EMBL" id="GAA4247721.1"/>
    </source>
</evidence>
<dbReference type="PANTHER" id="PTHR35092">
    <property type="entry name" value="CHLORINASE MJ1651"/>
    <property type="match status" value="1"/>
</dbReference>
<dbReference type="PANTHER" id="PTHR35092:SF1">
    <property type="entry name" value="CHLORINASE MJ1651"/>
    <property type="match status" value="1"/>
</dbReference>
<dbReference type="Pfam" id="PF01887">
    <property type="entry name" value="SAM_HAT_N"/>
    <property type="match status" value="1"/>
</dbReference>
<keyword evidence="6" id="KW-1185">Reference proteome</keyword>
<dbReference type="Gene3D" id="3.40.50.10790">
    <property type="entry name" value="S-adenosyl-l-methionine hydroxide adenosyltransferase, N-terminal"/>
    <property type="match status" value="1"/>
</dbReference>
<feature type="domain" description="S-adenosyl-l-methionine hydroxide adenosyltransferase C-terminal" evidence="4">
    <location>
        <begin position="194"/>
        <end position="274"/>
    </location>
</feature>
<gene>
    <name evidence="5" type="ORF">GCM10022255_024710</name>
</gene>
<protein>
    <submittedName>
        <fullName evidence="5">SAM-dependent chlorinase/fluorinase</fullName>
    </submittedName>
</protein>
<comment type="similarity">
    <text evidence="2">Belongs to the SAM hydrolase / SAM-dependent halogenase family.</text>
</comment>
<keyword evidence="1" id="KW-0949">S-adenosyl-L-methionine</keyword>
<comment type="caution">
    <text evidence="5">The sequence shown here is derived from an EMBL/GenBank/DDBJ whole genome shotgun (WGS) entry which is preliminary data.</text>
</comment>
<dbReference type="SUPFAM" id="SSF102522">
    <property type="entry name" value="Bacterial fluorinating enzyme, N-terminal domain"/>
    <property type="match status" value="1"/>
</dbReference>
<evidence type="ECO:0000313" key="6">
    <source>
        <dbReference type="Proteomes" id="UP001500620"/>
    </source>
</evidence>
<reference evidence="6" key="1">
    <citation type="journal article" date="2019" name="Int. J. Syst. Evol. Microbiol.">
        <title>The Global Catalogue of Microorganisms (GCM) 10K type strain sequencing project: providing services to taxonomists for standard genome sequencing and annotation.</title>
        <authorList>
            <consortium name="The Broad Institute Genomics Platform"/>
            <consortium name="The Broad Institute Genome Sequencing Center for Infectious Disease"/>
            <person name="Wu L."/>
            <person name="Ma J."/>
        </authorList>
    </citation>
    <scope>NUCLEOTIDE SEQUENCE [LARGE SCALE GENOMIC DNA]</scope>
    <source>
        <strain evidence="6">JCM 17441</strain>
    </source>
</reference>
<organism evidence="5 6">
    <name type="scientific">Dactylosporangium darangshiense</name>
    <dbReference type="NCBI Taxonomy" id="579108"/>
    <lineage>
        <taxon>Bacteria</taxon>
        <taxon>Bacillati</taxon>
        <taxon>Actinomycetota</taxon>
        <taxon>Actinomycetes</taxon>
        <taxon>Micromonosporales</taxon>
        <taxon>Micromonosporaceae</taxon>
        <taxon>Dactylosporangium</taxon>
    </lineage>
</organism>